<proteinExistence type="predicted"/>
<evidence type="ECO:0000313" key="4">
    <source>
        <dbReference type="Proteomes" id="UP000467700"/>
    </source>
</evidence>
<dbReference type="OrthoDB" id="1600564at2759"/>
<sequence length="335" mass="37023">MNTPLLVLSAVLLNCVSGGLPRVDAQIVPEVPAGNTNLTPTKFNWDRIKYVHAFGDSYSFVQGTRGRANYSFIGDALDFAFTPEELLTNEIIPRYTSSDGSNWLEFLTGCFSGRPARCRRQLWDFAFAGADIDANLLPLHHDYTVPLVDQLKQWSTYAADSIPHSPGQTLAAWWIGINDTGDAVNNATIVDSNAFWEQEVASYFRAVQVATDRGLHTHLFVNVPPGERAPSTVNNSTKAAILKAHIAQFNSVLSSHIISFKKSNPRTEVITFDANTWFNAVLDDPLSYGFTNTTGFCKCADPAGFFWYDSGHPTERVHRLLAEAIEAKLHAHKTA</sequence>
<reference evidence="3 4" key="1">
    <citation type="submission" date="2020-01" db="EMBL/GenBank/DDBJ databases">
        <authorList>
            <person name="Gupta K D."/>
        </authorList>
    </citation>
    <scope>NUCLEOTIDE SEQUENCE [LARGE SCALE GENOMIC DNA]</scope>
</reference>
<keyword evidence="1" id="KW-0378">Hydrolase</keyword>
<evidence type="ECO:0000256" key="1">
    <source>
        <dbReference type="ARBA" id="ARBA00022801"/>
    </source>
</evidence>
<dbReference type="PANTHER" id="PTHR45648">
    <property type="entry name" value="GDSL LIPASE/ACYLHYDROLASE FAMILY PROTEIN (AFU_ORTHOLOGUE AFUA_4G14700)"/>
    <property type="match status" value="1"/>
</dbReference>
<dbReference type="GO" id="GO:0016788">
    <property type="term" value="F:hydrolase activity, acting on ester bonds"/>
    <property type="evidence" value="ECO:0007669"/>
    <property type="project" value="InterPro"/>
</dbReference>
<dbReference type="Proteomes" id="UP000467700">
    <property type="component" value="Unassembled WGS sequence"/>
</dbReference>
<keyword evidence="4" id="KW-1185">Reference proteome</keyword>
<dbReference type="AlphaFoldDB" id="A0A8S0Y0W2"/>
<organism evidence="3 4">
    <name type="scientific">Cyclocybe aegerita</name>
    <name type="common">Black poplar mushroom</name>
    <name type="synonym">Agrocybe aegerita</name>
    <dbReference type="NCBI Taxonomy" id="1973307"/>
    <lineage>
        <taxon>Eukaryota</taxon>
        <taxon>Fungi</taxon>
        <taxon>Dikarya</taxon>
        <taxon>Basidiomycota</taxon>
        <taxon>Agaricomycotina</taxon>
        <taxon>Agaricomycetes</taxon>
        <taxon>Agaricomycetidae</taxon>
        <taxon>Agaricales</taxon>
        <taxon>Agaricineae</taxon>
        <taxon>Bolbitiaceae</taxon>
        <taxon>Cyclocybe</taxon>
    </lineage>
</organism>
<dbReference type="CDD" id="cd01846">
    <property type="entry name" value="fatty_acyltransferase_like"/>
    <property type="match status" value="1"/>
</dbReference>
<protein>
    <recommendedName>
        <fullName evidence="5">Carbohydrate esterase family 16 protein</fullName>
    </recommendedName>
</protein>
<comment type="caution">
    <text evidence="3">The sequence shown here is derived from an EMBL/GenBank/DDBJ whole genome shotgun (WGS) entry which is preliminary data.</text>
</comment>
<gene>
    <name evidence="3" type="ORF">AAE3_LOCUS13569</name>
</gene>
<evidence type="ECO:0000313" key="3">
    <source>
        <dbReference type="EMBL" id="CAA7271332.1"/>
    </source>
</evidence>
<keyword evidence="2" id="KW-0732">Signal</keyword>
<dbReference type="InterPro" id="IPR051058">
    <property type="entry name" value="GDSL_Est/Lipase"/>
</dbReference>
<feature type="chain" id="PRO_5035764417" description="Carbohydrate esterase family 16 protein" evidence="2">
    <location>
        <begin position="19"/>
        <end position="335"/>
    </location>
</feature>
<dbReference type="PANTHER" id="PTHR45648:SF85">
    <property type="entry name" value="A, PUTATIVE (AFU_ORTHOLOGUE AFUA_2G10760)-RELATED"/>
    <property type="match status" value="1"/>
</dbReference>
<feature type="signal peptide" evidence="2">
    <location>
        <begin position="1"/>
        <end position="18"/>
    </location>
</feature>
<dbReference type="Pfam" id="PF00657">
    <property type="entry name" value="Lipase_GDSL"/>
    <property type="match status" value="1"/>
</dbReference>
<evidence type="ECO:0008006" key="5">
    <source>
        <dbReference type="Google" id="ProtNLM"/>
    </source>
</evidence>
<dbReference type="SUPFAM" id="SSF52266">
    <property type="entry name" value="SGNH hydrolase"/>
    <property type="match status" value="1"/>
</dbReference>
<evidence type="ECO:0000256" key="2">
    <source>
        <dbReference type="SAM" id="SignalP"/>
    </source>
</evidence>
<dbReference type="EMBL" id="CACVBS010000105">
    <property type="protein sequence ID" value="CAA7271332.1"/>
    <property type="molecule type" value="Genomic_DNA"/>
</dbReference>
<dbReference type="InterPro" id="IPR036514">
    <property type="entry name" value="SGNH_hydro_sf"/>
</dbReference>
<dbReference type="InterPro" id="IPR001087">
    <property type="entry name" value="GDSL"/>
</dbReference>
<name>A0A8S0Y0W2_CYCAE</name>
<accession>A0A8S0Y0W2</accession>
<dbReference type="Gene3D" id="3.40.50.1110">
    <property type="entry name" value="SGNH hydrolase"/>
    <property type="match status" value="1"/>
</dbReference>